<dbReference type="AlphaFoldDB" id="A0A1R3W189"/>
<evidence type="ECO:0000256" key="2">
    <source>
        <dbReference type="ARBA" id="ARBA00022803"/>
    </source>
</evidence>
<keyword evidence="1" id="KW-0677">Repeat</keyword>
<dbReference type="OrthoDB" id="9766710at2"/>
<dbReference type="PANTHER" id="PTHR44186:SF1">
    <property type="entry name" value="BARDET-BIEDL SYNDROME 4 PROTEIN"/>
    <property type="match status" value="1"/>
</dbReference>
<evidence type="ECO:0000313" key="5">
    <source>
        <dbReference type="Proteomes" id="UP000223759"/>
    </source>
</evidence>
<keyword evidence="5" id="KW-1185">Reference proteome</keyword>
<dbReference type="InterPro" id="IPR019734">
    <property type="entry name" value="TPR_rpt"/>
</dbReference>
<organism evidence="4 5">
    <name type="scientific">Ectothiorhodosinus mongolicus</name>
    <dbReference type="NCBI Taxonomy" id="233100"/>
    <lineage>
        <taxon>Bacteria</taxon>
        <taxon>Pseudomonadati</taxon>
        <taxon>Pseudomonadota</taxon>
        <taxon>Gammaproteobacteria</taxon>
        <taxon>Chromatiales</taxon>
        <taxon>Ectothiorhodospiraceae</taxon>
        <taxon>Ectothiorhodosinus</taxon>
    </lineage>
</organism>
<dbReference type="Pfam" id="PF14559">
    <property type="entry name" value="TPR_19"/>
    <property type="match status" value="3"/>
</dbReference>
<evidence type="ECO:0000256" key="1">
    <source>
        <dbReference type="ARBA" id="ARBA00022737"/>
    </source>
</evidence>
<dbReference type="SMART" id="SM00028">
    <property type="entry name" value="TPR"/>
    <property type="match status" value="6"/>
</dbReference>
<dbReference type="RefSeq" id="WP_159435530.1">
    <property type="nucleotide sequence ID" value="NZ_CP023018.1"/>
</dbReference>
<dbReference type="PROSITE" id="PS51257">
    <property type="entry name" value="PROKAR_LIPOPROTEIN"/>
    <property type="match status" value="1"/>
</dbReference>
<gene>
    <name evidence="4" type="ORF">SAMN05216526_1484</name>
</gene>
<keyword evidence="2 3" id="KW-0802">TPR repeat</keyword>
<reference evidence="4 5" key="1">
    <citation type="submission" date="2017-01" db="EMBL/GenBank/DDBJ databases">
        <authorList>
            <person name="Mah S.A."/>
            <person name="Swanson W.J."/>
            <person name="Moy G.W."/>
            <person name="Vacquier V.D."/>
        </authorList>
    </citation>
    <scope>NUCLEOTIDE SEQUENCE [LARGE SCALE GENOMIC DNA]</scope>
    <source>
        <strain evidence="4 5">M9</strain>
    </source>
</reference>
<proteinExistence type="predicted"/>
<protein>
    <submittedName>
        <fullName evidence="4">Tetratricopeptide repeat-containing protein</fullName>
    </submittedName>
</protein>
<dbReference type="PANTHER" id="PTHR44186">
    <property type="match status" value="1"/>
</dbReference>
<dbReference type="InterPro" id="IPR011990">
    <property type="entry name" value="TPR-like_helical_dom_sf"/>
</dbReference>
<evidence type="ECO:0000313" key="4">
    <source>
        <dbReference type="EMBL" id="SIT71134.1"/>
    </source>
</evidence>
<accession>A0A1R3W189</accession>
<name>A0A1R3W189_9GAMM</name>
<feature type="repeat" description="TPR" evidence="3">
    <location>
        <begin position="201"/>
        <end position="234"/>
    </location>
</feature>
<evidence type="ECO:0000256" key="3">
    <source>
        <dbReference type="PROSITE-ProRule" id="PRU00339"/>
    </source>
</evidence>
<dbReference type="STRING" id="233100.SAMN05216526_1484"/>
<dbReference type="SUPFAM" id="SSF48452">
    <property type="entry name" value="TPR-like"/>
    <property type="match status" value="3"/>
</dbReference>
<dbReference type="EMBL" id="FTPK01000002">
    <property type="protein sequence ID" value="SIT71134.1"/>
    <property type="molecule type" value="Genomic_DNA"/>
</dbReference>
<dbReference type="PROSITE" id="PS50005">
    <property type="entry name" value="TPR"/>
    <property type="match status" value="1"/>
</dbReference>
<dbReference type="Proteomes" id="UP000223759">
    <property type="component" value="Unassembled WGS sequence"/>
</dbReference>
<sequence>MTRYLLSMMNSLVQCVFYRSKWLAFGSALLLTACTTLPDQQRVSMPQTSVSDAEWVAESQDSAEFMYELLVGEVAGQMGELALAAEYYLRAARRSDDPDIAERATRIALFSGDLDLALPAAEVWMERVPEHLEARQIYAALLISAGDSEQAAEQLDQLFQQLEISGGDGLSLLVSLVARSENTEAATAALSQLVDNYPENLELQQAYGRLLLQQGDYEAAHAVFAVIVEARPDDGHVLYTLALIHIEMQQYDEAGSLLQRVLGTGERLEESHYYLGRIAELEGDVAAAIGHYRRVQANNHERDAVFRLARLLGGEGQLSEARQALSRYRQRTREPVVQIQTYVLESALLRDAQEYSAGLELLNAALGEHRGDFELLYARALMAERLGDIDTLEEDLRFILRQDPNNVTALNALGYTLADRTDRHQEAYAYITRAFAQRPDDAAITDSMGWVLYRLGRLDEAEDLLRRAHAMMDDGEIASNLAKVLFAQGKRSEARQVLETALEKYPEHERLLRFQQQMGF</sequence>
<dbReference type="Gene3D" id="1.25.40.10">
    <property type="entry name" value="Tetratricopeptide repeat domain"/>
    <property type="match status" value="3"/>
</dbReference>